<protein>
    <recommendedName>
        <fullName evidence="2">DUF481 domain-containing protein</fullName>
    </recommendedName>
</protein>
<dbReference type="EMBL" id="DTDJ01000009">
    <property type="protein sequence ID" value="HGL16858.1"/>
    <property type="molecule type" value="Genomic_DNA"/>
</dbReference>
<organism evidence="1">
    <name type="scientific">candidate division WOR-3 bacterium</name>
    <dbReference type="NCBI Taxonomy" id="2052148"/>
    <lineage>
        <taxon>Bacteria</taxon>
        <taxon>Bacteria division WOR-3</taxon>
    </lineage>
</organism>
<proteinExistence type="predicted"/>
<name>A0A7V4E3R7_UNCW3</name>
<sequence length="247" mass="28951">MKILLLFSILSNFQFLFSTQGFGELRKFGGTLKRRSAIGKISIESDIFQWRRIRLVIYGFENIWMGRDVGPIQLDPQEADYLLGGGFKTIKDNMWYAIFLDHTCYHKIDTFVDKSLYWNKLKFVFSNRNLNLKTEPLTFYYRLELGSYLRHEKIPWLTVGNPNQFDFLLNMFYAHPISNTVMPFLDVSFYSGFTLDYNLTPEIEVNSGLLLRGISNEGMIYLGFRPIDRKGYREAEGVIYLGLKVKF</sequence>
<gene>
    <name evidence="1" type="ORF">ENU66_00730</name>
</gene>
<evidence type="ECO:0008006" key="2">
    <source>
        <dbReference type="Google" id="ProtNLM"/>
    </source>
</evidence>
<reference evidence="1" key="1">
    <citation type="journal article" date="2020" name="mSystems">
        <title>Genome- and Community-Level Interaction Insights into Carbon Utilization and Element Cycling Functions of Hydrothermarchaeota in Hydrothermal Sediment.</title>
        <authorList>
            <person name="Zhou Z."/>
            <person name="Liu Y."/>
            <person name="Xu W."/>
            <person name="Pan J."/>
            <person name="Luo Z.H."/>
            <person name="Li M."/>
        </authorList>
    </citation>
    <scope>NUCLEOTIDE SEQUENCE [LARGE SCALE GENOMIC DNA]</scope>
    <source>
        <strain evidence="1">SpSt-69</strain>
    </source>
</reference>
<dbReference type="AlphaFoldDB" id="A0A7V4E3R7"/>
<evidence type="ECO:0000313" key="1">
    <source>
        <dbReference type="EMBL" id="HGL16858.1"/>
    </source>
</evidence>
<comment type="caution">
    <text evidence="1">The sequence shown here is derived from an EMBL/GenBank/DDBJ whole genome shotgun (WGS) entry which is preliminary data.</text>
</comment>
<accession>A0A7V4E3R7</accession>